<evidence type="ECO:0000313" key="3">
    <source>
        <dbReference type="Proteomes" id="UP000038830"/>
    </source>
</evidence>
<reference evidence="1" key="1">
    <citation type="submission" date="2014-12" db="EMBL/GenBank/DDBJ databases">
        <authorList>
            <person name="Jaenicke S."/>
        </authorList>
    </citation>
    <scope>NUCLEOTIDE SEQUENCE [LARGE SCALE GENOMIC DNA]</scope>
    <source>
        <strain evidence="1">CBS1600</strain>
    </source>
</reference>
<dbReference type="InterPro" id="IPR036322">
    <property type="entry name" value="WD40_repeat_dom_sf"/>
</dbReference>
<gene>
    <name evidence="1" type="ORF">BN1211_4113</name>
    <name evidence="2" type="ORF">CYBJADRAFT_167652</name>
</gene>
<protein>
    <recommendedName>
        <fullName evidence="5">WD40 repeat-like protein</fullName>
    </recommendedName>
</protein>
<dbReference type="SUPFAM" id="SSF50978">
    <property type="entry name" value="WD40 repeat-like"/>
    <property type="match status" value="1"/>
</dbReference>
<dbReference type="EMBL" id="KV453930">
    <property type="protein sequence ID" value="ODV73622.1"/>
    <property type="molecule type" value="Genomic_DNA"/>
</dbReference>
<dbReference type="OrthoDB" id="4079856at2759"/>
<dbReference type="OMA" id="CELIATC"/>
<dbReference type="InterPro" id="IPR015943">
    <property type="entry name" value="WD40/YVTN_repeat-like_dom_sf"/>
</dbReference>
<name>A0A0H5CFX1_CYBJN</name>
<proteinExistence type="predicted"/>
<evidence type="ECO:0000313" key="1">
    <source>
        <dbReference type="EMBL" id="CEP23504.1"/>
    </source>
</evidence>
<sequence>MTREILEKPVVLIPEIFEDNYSPDEEVFSLIYDLPKSVRSMDWNGDLLAYATDTGVGVLTPIPRDSPLAKNLPSDLQQEWCFQVTNVLTTSPVTHLRFTSKFLVMCQENRDIIVMDHLDGKKHSVSGADRHLEDINSIDVSEDGHIVSCGDDRRVVVWGPNGSTRVKYLDGVPTLVKFWTDKDLDKVIVVEDGSKVKVWNWRKDEWLYTIYPECFIPGTPPSILDIVTNDGNITVIGDGSWKQYVPAELEGGAGYTFPNSQGRLKGWGVNKCQYLSSTSNCGLIGGVGTDRSFFYNLFGDNSGHVYQFKLQLPCVSVPAGSINHNGVVAFASGSRLVLIKPFETYEAVV</sequence>
<dbReference type="RefSeq" id="XP_020070661.1">
    <property type="nucleotide sequence ID" value="XM_020215016.1"/>
</dbReference>
<dbReference type="AlphaFoldDB" id="A0A0H5CFX1"/>
<evidence type="ECO:0008006" key="5">
    <source>
        <dbReference type="Google" id="ProtNLM"/>
    </source>
</evidence>
<evidence type="ECO:0000313" key="4">
    <source>
        <dbReference type="Proteomes" id="UP000094389"/>
    </source>
</evidence>
<reference evidence="2 4" key="3">
    <citation type="journal article" date="2016" name="Proc. Natl. Acad. Sci. U.S.A.">
        <title>Comparative genomics of biotechnologically important yeasts.</title>
        <authorList>
            <person name="Riley R."/>
            <person name="Haridas S."/>
            <person name="Wolfe K.H."/>
            <person name="Lopes M.R."/>
            <person name="Hittinger C.T."/>
            <person name="Goeker M."/>
            <person name="Salamov A.A."/>
            <person name="Wisecaver J.H."/>
            <person name="Long T.M."/>
            <person name="Calvey C.H."/>
            <person name="Aerts A.L."/>
            <person name="Barry K.W."/>
            <person name="Choi C."/>
            <person name="Clum A."/>
            <person name="Coughlan A.Y."/>
            <person name="Deshpande S."/>
            <person name="Douglass A.P."/>
            <person name="Hanson S.J."/>
            <person name="Klenk H.-P."/>
            <person name="LaButti K.M."/>
            <person name="Lapidus A."/>
            <person name="Lindquist E.A."/>
            <person name="Lipzen A.M."/>
            <person name="Meier-Kolthoff J.P."/>
            <person name="Ohm R.A."/>
            <person name="Otillar R.P."/>
            <person name="Pangilinan J.L."/>
            <person name="Peng Y."/>
            <person name="Rokas A."/>
            <person name="Rosa C.A."/>
            <person name="Scheuner C."/>
            <person name="Sibirny A.A."/>
            <person name="Slot J.C."/>
            <person name="Stielow J.B."/>
            <person name="Sun H."/>
            <person name="Kurtzman C.P."/>
            <person name="Blackwell M."/>
            <person name="Grigoriev I.V."/>
            <person name="Jeffries T.W."/>
        </authorList>
    </citation>
    <scope>NUCLEOTIDE SEQUENCE [LARGE SCALE GENOMIC DNA]</scope>
    <source>
        <strain evidence="4">ATCC 18201 / CBS 1600 / BCRC 20928 / JCM 3617 / NBRC 0987 / NRRL Y-1542</strain>
        <strain evidence="2">NRRL Y-1542</strain>
    </source>
</reference>
<accession>A0A1E4S2G8</accession>
<keyword evidence="4" id="KW-1185">Reference proteome</keyword>
<evidence type="ECO:0000313" key="2">
    <source>
        <dbReference type="EMBL" id="ODV73622.1"/>
    </source>
</evidence>
<dbReference type="Proteomes" id="UP000094389">
    <property type="component" value="Unassembled WGS sequence"/>
</dbReference>
<dbReference type="GeneID" id="30989412"/>
<accession>A0A0H5CFX1</accession>
<reference evidence="3" key="2">
    <citation type="journal article" date="2015" name="J. Biotechnol.">
        <title>The structure of the Cyberlindnera jadinii genome and its relation to Candida utilis analyzed by the occurrence of single nucleotide polymorphisms.</title>
        <authorList>
            <person name="Rupp O."/>
            <person name="Brinkrolf K."/>
            <person name="Buerth C."/>
            <person name="Kunigo M."/>
            <person name="Schneider J."/>
            <person name="Jaenicke S."/>
            <person name="Goesmann A."/>
            <person name="Puehler A."/>
            <person name="Jaeger K.-E."/>
            <person name="Ernst J.F."/>
        </authorList>
    </citation>
    <scope>NUCLEOTIDE SEQUENCE [LARGE SCALE GENOMIC DNA]</scope>
    <source>
        <strain evidence="3">ATCC 18201 / CBS 1600 / BCRC 20928 / JCM 3617 / NBRC 0987 / NRRL Y-1542</strain>
    </source>
</reference>
<dbReference type="Proteomes" id="UP000038830">
    <property type="component" value="Unassembled WGS sequence"/>
</dbReference>
<organism evidence="1 3">
    <name type="scientific">Cyberlindnera jadinii (strain ATCC 18201 / CBS 1600 / BCRC 20928 / JCM 3617 / NBRC 0987 / NRRL Y-1542)</name>
    <name type="common">Torula yeast</name>
    <name type="synonym">Candida utilis</name>
    <dbReference type="NCBI Taxonomy" id="983966"/>
    <lineage>
        <taxon>Eukaryota</taxon>
        <taxon>Fungi</taxon>
        <taxon>Dikarya</taxon>
        <taxon>Ascomycota</taxon>
        <taxon>Saccharomycotina</taxon>
        <taxon>Saccharomycetes</taxon>
        <taxon>Phaffomycetales</taxon>
        <taxon>Phaffomycetaceae</taxon>
        <taxon>Cyberlindnera</taxon>
    </lineage>
</organism>
<dbReference type="EMBL" id="CDQK01000004">
    <property type="protein sequence ID" value="CEP23504.1"/>
    <property type="molecule type" value="Genomic_DNA"/>
</dbReference>
<dbReference type="Gene3D" id="2.130.10.10">
    <property type="entry name" value="YVTN repeat-like/Quinoprotein amine dehydrogenase"/>
    <property type="match status" value="1"/>
</dbReference>